<evidence type="ECO:0000313" key="1">
    <source>
        <dbReference type="Ensembl" id="ENSSMAP00000017423.2"/>
    </source>
</evidence>
<accession>A0A8D3AFH0</accession>
<name>A0A8D3AFH0_SCOMX</name>
<dbReference type="AlphaFoldDB" id="A0A8D3AFH0"/>
<organism evidence="1 2">
    <name type="scientific">Scophthalmus maximus</name>
    <name type="common">Turbot</name>
    <name type="synonym">Psetta maxima</name>
    <dbReference type="NCBI Taxonomy" id="52904"/>
    <lineage>
        <taxon>Eukaryota</taxon>
        <taxon>Metazoa</taxon>
        <taxon>Chordata</taxon>
        <taxon>Craniata</taxon>
        <taxon>Vertebrata</taxon>
        <taxon>Euteleostomi</taxon>
        <taxon>Actinopterygii</taxon>
        <taxon>Neopterygii</taxon>
        <taxon>Teleostei</taxon>
        <taxon>Neoteleostei</taxon>
        <taxon>Acanthomorphata</taxon>
        <taxon>Carangaria</taxon>
        <taxon>Pleuronectiformes</taxon>
        <taxon>Pleuronectoidei</taxon>
        <taxon>Scophthalmidae</taxon>
        <taxon>Scophthalmus</taxon>
    </lineage>
</organism>
<reference evidence="1" key="2">
    <citation type="submission" date="2025-08" db="UniProtKB">
        <authorList>
            <consortium name="Ensembl"/>
        </authorList>
    </citation>
    <scope>IDENTIFICATION</scope>
</reference>
<evidence type="ECO:0000313" key="2">
    <source>
        <dbReference type="Proteomes" id="UP000694558"/>
    </source>
</evidence>
<dbReference type="Ensembl" id="ENSSMAT00000017636.2">
    <property type="protein sequence ID" value="ENSSMAP00000017423.2"/>
    <property type="gene ID" value="ENSSMAG00000010693.2"/>
</dbReference>
<sequence length="94" mass="10257">SLPPVCENPRLPTRRRDVGSTTCPRGLLCAIEVPVFMYPPLLWRGLEGVLWTLSTALPFPCQLARERMSQPITVADEYSCGGGAACVESIYTCA</sequence>
<protein>
    <submittedName>
        <fullName evidence="1">Uncharacterized protein</fullName>
    </submittedName>
</protein>
<proteinExistence type="predicted"/>
<dbReference type="Proteomes" id="UP000694558">
    <property type="component" value="Chromosome 1"/>
</dbReference>
<reference evidence="1" key="1">
    <citation type="submission" date="2023-05" db="EMBL/GenBank/DDBJ databases">
        <title>High-quality long-read genome of Scophthalmus maximus.</title>
        <authorList>
            <person name="Lien S."/>
            <person name="Martinez P."/>
        </authorList>
    </citation>
    <scope>NUCLEOTIDE SEQUENCE [LARGE SCALE GENOMIC DNA]</scope>
</reference>